<feature type="chain" id="PRO_5045432401" evidence="1">
    <location>
        <begin position="25"/>
        <end position="88"/>
    </location>
</feature>
<proteinExistence type="predicted"/>
<organism evidence="2 3">
    <name type="scientific">Nicrophorus vespilloides</name>
    <name type="common">Boreal carrion beetle</name>
    <dbReference type="NCBI Taxonomy" id="110193"/>
    <lineage>
        <taxon>Eukaryota</taxon>
        <taxon>Metazoa</taxon>
        <taxon>Ecdysozoa</taxon>
        <taxon>Arthropoda</taxon>
        <taxon>Hexapoda</taxon>
        <taxon>Insecta</taxon>
        <taxon>Pterygota</taxon>
        <taxon>Neoptera</taxon>
        <taxon>Endopterygota</taxon>
        <taxon>Coleoptera</taxon>
        <taxon>Polyphaga</taxon>
        <taxon>Staphyliniformia</taxon>
        <taxon>Silphidae</taxon>
        <taxon>Nicrophorinae</taxon>
        <taxon>Nicrophorus</taxon>
    </lineage>
</organism>
<evidence type="ECO:0000256" key="1">
    <source>
        <dbReference type="SAM" id="SignalP"/>
    </source>
</evidence>
<evidence type="ECO:0000313" key="2">
    <source>
        <dbReference type="Proteomes" id="UP000695000"/>
    </source>
</evidence>
<sequence>MCSLYKSIAVLLSISVIALEGVQPSNNKDLIKQKRLPPCRACKTFVDSFKRGMERTEKGKFEGGDAAWEEEKLKSYSKSEIRLVEIQE</sequence>
<gene>
    <name evidence="3" type="primary">LOC108559374</name>
</gene>
<name>A0ABM1MC20_NICVS</name>
<dbReference type="RefSeq" id="XP_017772120.1">
    <property type="nucleotide sequence ID" value="XM_017916631.1"/>
</dbReference>
<keyword evidence="2" id="KW-1185">Reference proteome</keyword>
<feature type="non-terminal residue" evidence="3">
    <location>
        <position position="88"/>
    </location>
</feature>
<evidence type="ECO:0000313" key="3">
    <source>
        <dbReference type="RefSeq" id="XP_017772120.1"/>
    </source>
</evidence>
<accession>A0ABM1MC20</accession>
<reference evidence="3" key="1">
    <citation type="submission" date="2025-08" db="UniProtKB">
        <authorList>
            <consortium name="RefSeq"/>
        </authorList>
    </citation>
    <scope>IDENTIFICATION</scope>
    <source>
        <tissue evidence="3">Whole Larva</tissue>
    </source>
</reference>
<dbReference type="Proteomes" id="UP000695000">
    <property type="component" value="Unplaced"/>
</dbReference>
<keyword evidence="1" id="KW-0732">Signal</keyword>
<dbReference type="GeneID" id="108559374"/>
<feature type="signal peptide" evidence="1">
    <location>
        <begin position="1"/>
        <end position="24"/>
    </location>
</feature>
<protein>
    <submittedName>
        <fullName evidence="3">Cysteine-rich with EGF-like domain protein 1</fullName>
    </submittedName>
</protein>